<feature type="transmembrane region" description="Helical" evidence="1">
    <location>
        <begin position="971"/>
        <end position="990"/>
    </location>
</feature>
<feature type="transmembrane region" description="Helical" evidence="1">
    <location>
        <begin position="327"/>
        <end position="348"/>
    </location>
</feature>
<dbReference type="EMBL" id="JAENIJ010000004">
    <property type="protein sequence ID" value="MBK1881503.1"/>
    <property type="molecule type" value="Genomic_DNA"/>
</dbReference>
<dbReference type="Gene3D" id="3.30.2090.10">
    <property type="entry name" value="Multidrug efflux transporter AcrB TolC docking domain, DN and DC subdomains"/>
    <property type="match status" value="2"/>
</dbReference>
<dbReference type="Gene3D" id="3.30.70.1320">
    <property type="entry name" value="Multidrug efflux transporter AcrB pore domain like"/>
    <property type="match status" value="1"/>
</dbReference>
<proteinExistence type="predicted"/>
<dbReference type="SUPFAM" id="SSF82866">
    <property type="entry name" value="Multidrug efflux transporter AcrB transmembrane domain"/>
    <property type="match status" value="2"/>
</dbReference>
<organism evidence="2 3">
    <name type="scientific">Luteolibacter pohnpeiensis</name>
    <dbReference type="NCBI Taxonomy" id="454153"/>
    <lineage>
        <taxon>Bacteria</taxon>
        <taxon>Pseudomonadati</taxon>
        <taxon>Verrucomicrobiota</taxon>
        <taxon>Verrucomicrobiia</taxon>
        <taxon>Verrucomicrobiales</taxon>
        <taxon>Verrucomicrobiaceae</taxon>
        <taxon>Luteolibacter</taxon>
    </lineage>
</organism>
<dbReference type="Proteomes" id="UP000603141">
    <property type="component" value="Unassembled WGS sequence"/>
</dbReference>
<keyword evidence="3" id="KW-1185">Reference proteome</keyword>
<dbReference type="Gene3D" id="3.30.70.1440">
    <property type="entry name" value="Multidrug efflux transporter AcrB pore domain"/>
    <property type="match status" value="1"/>
</dbReference>
<dbReference type="Pfam" id="PF00873">
    <property type="entry name" value="ACR_tran"/>
    <property type="match status" value="1"/>
</dbReference>
<dbReference type="RefSeq" id="WP_200267768.1">
    <property type="nucleotide sequence ID" value="NZ_JAENIJ010000004.1"/>
</dbReference>
<feature type="transmembrane region" description="Helical" evidence="1">
    <location>
        <begin position="381"/>
        <end position="406"/>
    </location>
</feature>
<comment type="caution">
    <text evidence="2">The sequence shown here is derived from an EMBL/GenBank/DDBJ whole genome shotgun (WGS) entry which is preliminary data.</text>
</comment>
<evidence type="ECO:0000256" key="1">
    <source>
        <dbReference type="SAM" id="Phobius"/>
    </source>
</evidence>
<name>A0A934S408_9BACT</name>
<dbReference type="GO" id="GO:0042910">
    <property type="term" value="F:xenobiotic transmembrane transporter activity"/>
    <property type="evidence" value="ECO:0007669"/>
    <property type="project" value="TreeGrafter"/>
</dbReference>
<dbReference type="PRINTS" id="PR00702">
    <property type="entry name" value="ACRIFLAVINRP"/>
</dbReference>
<feature type="transmembrane region" description="Helical" evidence="1">
    <location>
        <begin position="426"/>
        <end position="446"/>
    </location>
</feature>
<feature type="transmembrane region" description="Helical" evidence="1">
    <location>
        <begin position="1002"/>
        <end position="1027"/>
    </location>
</feature>
<evidence type="ECO:0000313" key="2">
    <source>
        <dbReference type="EMBL" id="MBK1881503.1"/>
    </source>
</evidence>
<protein>
    <submittedName>
        <fullName evidence="2">Efflux RND transporter permease subunit</fullName>
    </submittedName>
</protein>
<dbReference type="SUPFAM" id="SSF82693">
    <property type="entry name" value="Multidrug efflux transporter AcrB pore domain, PN1, PN2, PC1 and PC2 subdomains"/>
    <property type="match status" value="2"/>
</dbReference>
<dbReference type="GO" id="GO:0046872">
    <property type="term" value="F:metal ion binding"/>
    <property type="evidence" value="ECO:0007669"/>
    <property type="project" value="InterPro"/>
</dbReference>
<keyword evidence="1" id="KW-0812">Transmembrane</keyword>
<reference evidence="2" key="1">
    <citation type="submission" date="2021-01" db="EMBL/GenBank/DDBJ databases">
        <title>Modified the classification status of verrucomicrobia.</title>
        <authorList>
            <person name="Feng X."/>
        </authorList>
    </citation>
    <scope>NUCLEOTIDE SEQUENCE</scope>
    <source>
        <strain evidence="2">KCTC 22041</strain>
    </source>
</reference>
<feature type="transmembrane region" description="Helical" evidence="1">
    <location>
        <begin position="525"/>
        <end position="545"/>
    </location>
</feature>
<sequence>MIRWFAKNDIAANFLLFGILIWGIYSAVEEVPLEVQPAVVFKQVNVEVPYRGGSPEDVEKSVLIPIERSLEGLKGVEEMDSRATSGNGRVTVRVEDGTDPEDLLEEIKTRVSRINTFPNETEPVRVEIPDSTSWFDVIKIAVAGDMDEADLLQAARRVRDDLVEMRGISQATVLGASPLEISIEADPQRLRDYGLTLNDLTDAIQRSSIDLPAGSIQTEEGNLLIRSKGQAYNRDDFANIVITNTNGSEVHLGQVAKVTDGFEEDRKIVRFNGKRCLLIEALRLNDENALDIADKVKHYAATASQRFPEGITLHIWDDSSVELRGRLGTLLGSLMQGGILVLLALGLFLRPSIAFWVVLGIPVSFAGGLIMMPYFGMTANVMSIFGFIIVLGIVVDDGIVTAENIYTKLKDGVEPMKAVTEGAQEVAVPVTFGALTTIIAFVPLMFFEGFYGSFTRQIPPIVTAVLVFSLIESKFALPCHLKHVKVHRQHFNFFERFQKTIADGLEKFVEKVYDPTLRIATRHRYITLSLFLALGMASIGIFTSGKLGFVNMPSIDQNRINARIRMPHDTPISVTDDRVNLVASKVEELRKEFVDPGTGKSLIQDMVTSSGGWAADSRVDQRTGFVTINVMDPGDRSTPGPRNSEIAARWLELVGDLPDVENLRISGERGGGGGDDELETLRVEIRGKASEDKDECMRQAESLLESYPGIASAWNDAGGSRDELLISIRPEGEALGLTQRDLARQVRSAFFGEEAQRVQRDRDDIRVMVRLPLQQRQSLHTLEQLRIRTPAGGEAPFRSVATATFSRSPSDINRIDGAQVVTVAAQPEDETVDIVAISRNLAPKLDEIFNRHPGLSWRYTGYIAEHEETKKRSIYGGVALFLAMYALLAVPFRSLYQPFFVMLAIPFGAIGALFGHMLMDITPSYLSVFGILALAGVAINDSLVMVDFINQKLRNGEDLFESVIQSGTRRFRPIFLTSLTTFVGLVPLLFDPSLQAQFLIPMATSLAFGILFSTAITLYLIPSAYVAAEDLMGHLRRAWIWYRYPSGLPKEPEMEGETAHS</sequence>
<feature type="transmembrane region" description="Helical" evidence="1">
    <location>
        <begin position="874"/>
        <end position="892"/>
    </location>
</feature>
<dbReference type="PANTHER" id="PTHR32063:SF33">
    <property type="entry name" value="RND SUPERFAMILY EFFLUX PUMP PERMEASE COMPONENT"/>
    <property type="match status" value="1"/>
</dbReference>
<feature type="transmembrane region" description="Helical" evidence="1">
    <location>
        <begin position="925"/>
        <end position="950"/>
    </location>
</feature>
<dbReference type="GO" id="GO:0005886">
    <property type="term" value="C:plasma membrane"/>
    <property type="evidence" value="ECO:0007669"/>
    <property type="project" value="TreeGrafter"/>
</dbReference>
<accession>A0A934S408</accession>
<evidence type="ECO:0000313" key="3">
    <source>
        <dbReference type="Proteomes" id="UP000603141"/>
    </source>
</evidence>
<dbReference type="Gene3D" id="3.30.70.1430">
    <property type="entry name" value="Multidrug efflux transporter AcrB pore domain"/>
    <property type="match status" value="2"/>
</dbReference>
<dbReference type="InterPro" id="IPR006121">
    <property type="entry name" value="HMA_dom"/>
</dbReference>
<keyword evidence="1" id="KW-0472">Membrane</keyword>
<dbReference type="SUPFAM" id="SSF82714">
    <property type="entry name" value="Multidrug efflux transporter AcrB TolC docking domain, DN and DC subdomains"/>
    <property type="match status" value="2"/>
</dbReference>
<dbReference type="PANTHER" id="PTHR32063">
    <property type="match status" value="1"/>
</dbReference>
<dbReference type="InterPro" id="IPR027463">
    <property type="entry name" value="AcrB_DN_DC_subdom"/>
</dbReference>
<keyword evidence="1" id="KW-1133">Transmembrane helix</keyword>
<dbReference type="Gene3D" id="1.20.1640.10">
    <property type="entry name" value="Multidrug efflux transporter AcrB transmembrane domain"/>
    <property type="match status" value="2"/>
</dbReference>
<feature type="transmembrane region" description="Helical" evidence="1">
    <location>
        <begin position="899"/>
        <end position="919"/>
    </location>
</feature>
<dbReference type="InterPro" id="IPR001036">
    <property type="entry name" value="Acrflvin-R"/>
</dbReference>
<dbReference type="AlphaFoldDB" id="A0A934S408"/>
<gene>
    <name evidence="2" type="ORF">JIN85_03690</name>
</gene>
<dbReference type="CDD" id="cd00371">
    <property type="entry name" value="HMA"/>
    <property type="match status" value="1"/>
</dbReference>
<feature type="transmembrane region" description="Helical" evidence="1">
    <location>
        <begin position="355"/>
        <end position="375"/>
    </location>
</feature>